<feature type="transmembrane region" description="Helical" evidence="8">
    <location>
        <begin position="238"/>
        <end position="262"/>
    </location>
</feature>
<protein>
    <submittedName>
        <fullName evidence="9">Malate permease</fullName>
    </submittedName>
</protein>
<evidence type="ECO:0000313" key="10">
    <source>
        <dbReference type="Proteomes" id="UP000249046"/>
    </source>
</evidence>
<dbReference type="PANTHER" id="PTHR36838">
    <property type="entry name" value="AUXIN EFFLUX CARRIER FAMILY PROTEIN"/>
    <property type="match status" value="1"/>
</dbReference>
<evidence type="ECO:0000256" key="2">
    <source>
        <dbReference type="ARBA" id="ARBA00010145"/>
    </source>
</evidence>
<evidence type="ECO:0000256" key="8">
    <source>
        <dbReference type="SAM" id="Phobius"/>
    </source>
</evidence>
<feature type="transmembrane region" description="Helical" evidence="8">
    <location>
        <begin position="15"/>
        <end position="39"/>
    </location>
</feature>
<dbReference type="Gene3D" id="1.20.1530.20">
    <property type="match status" value="1"/>
</dbReference>
<keyword evidence="7 8" id="KW-0472">Membrane</keyword>
<evidence type="ECO:0000256" key="4">
    <source>
        <dbReference type="ARBA" id="ARBA00022475"/>
    </source>
</evidence>
<accession>A0A2W5KHA8</accession>
<dbReference type="InterPro" id="IPR004776">
    <property type="entry name" value="Mem_transp_PIN-like"/>
</dbReference>
<keyword evidence="6 8" id="KW-1133">Transmembrane helix</keyword>
<evidence type="ECO:0000256" key="6">
    <source>
        <dbReference type="ARBA" id="ARBA00022989"/>
    </source>
</evidence>
<dbReference type="GO" id="GO:0005886">
    <property type="term" value="C:plasma membrane"/>
    <property type="evidence" value="ECO:0007669"/>
    <property type="project" value="UniProtKB-SubCell"/>
</dbReference>
<evidence type="ECO:0000313" key="9">
    <source>
        <dbReference type="EMBL" id="PZQ14838.1"/>
    </source>
</evidence>
<keyword evidence="3" id="KW-0813">Transport</keyword>
<proteinExistence type="inferred from homology"/>
<feature type="transmembrane region" description="Helical" evidence="8">
    <location>
        <begin position="268"/>
        <end position="288"/>
    </location>
</feature>
<feature type="transmembrane region" description="Helical" evidence="8">
    <location>
        <begin position="110"/>
        <end position="129"/>
    </location>
</feature>
<organism evidence="9 10">
    <name type="scientific">Rhodanobacter denitrificans</name>
    <dbReference type="NCBI Taxonomy" id="666685"/>
    <lineage>
        <taxon>Bacteria</taxon>
        <taxon>Pseudomonadati</taxon>
        <taxon>Pseudomonadota</taxon>
        <taxon>Gammaproteobacteria</taxon>
        <taxon>Lysobacterales</taxon>
        <taxon>Rhodanobacteraceae</taxon>
        <taxon>Rhodanobacter</taxon>
    </lineage>
</organism>
<dbReference type="Proteomes" id="UP000249046">
    <property type="component" value="Unassembled WGS sequence"/>
</dbReference>
<feature type="transmembrane region" description="Helical" evidence="8">
    <location>
        <begin position="149"/>
        <end position="167"/>
    </location>
</feature>
<evidence type="ECO:0000256" key="1">
    <source>
        <dbReference type="ARBA" id="ARBA00004651"/>
    </source>
</evidence>
<keyword evidence="5 8" id="KW-0812">Transmembrane</keyword>
<comment type="similarity">
    <text evidence="2">Belongs to the auxin efflux carrier (TC 2.A.69) family.</text>
</comment>
<dbReference type="PANTHER" id="PTHR36838:SF1">
    <property type="entry name" value="SLR1864 PROTEIN"/>
    <property type="match status" value="1"/>
</dbReference>
<comment type="caution">
    <text evidence="9">The sequence shown here is derived from an EMBL/GenBank/DDBJ whole genome shotgun (WGS) entry which is preliminary data.</text>
</comment>
<gene>
    <name evidence="9" type="ORF">DI564_10090</name>
</gene>
<evidence type="ECO:0000256" key="3">
    <source>
        <dbReference type="ARBA" id="ARBA00022448"/>
    </source>
</evidence>
<dbReference type="InterPro" id="IPR038770">
    <property type="entry name" value="Na+/solute_symporter_sf"/>
</dbReference>
<sequence>MQHGTIPMPRLLDGLIRMAIVSVFAFILVLLAVGALLRVWRLVSDTAPETLNIVAIYVCMPAAILLNVPRLSFERELIGLIAIPWICLAVSIALVLALSRLLRWDRPSTACLLMEVPMGNTAFIGYALIPALAGPSAMRYAVVYDQFGTFLILASFGLFVLALYGGGTRPTVGAIVRRVLRFPPFLALMLGLTVMPAELPVAVARPLETLSGALLPIVVIALGMQLRLKLPRHYLAPLGIGLVAKLIALPLLAVALCAAFGLTGDLRAVAVFQTAMPTMMTTGALLSMAGLAPELAAAMVGYSTVLSIVTLPLWHWVL</sequence>
<name>A0A2W5KHA8_9GAMM</name>
<dbReference type="AlphaFoldDB" id="A0A2W5KHA8"/>
<comment type="subcellular location">
    <subcellularLocation>
        <location evidence="1">Cell membrane</location>
        <topology evidence="1">Multi-pass membrane protein</topology>
    </subcellularLocation>
</comment>
<dbReference type="GO" id="GO:0055085">
    <property type="term" value="P:transmembrane transport"/>
    <property type="evidence" value="ECO:0007669"/>
    <property type="project" value="InterPro"/>
</dbReference>
<feature type="transmembrane region" description="Helical" evidence="8">
    <location>
        <begin position="77"/>
        <end position="98"/>
    </location>
</feature>
<feature type="transmembrane region" description="Helical" evidence="8">
    <location>
        <begin position="179"/>
        <end position="197"/>
    </location>
</feature>
<evidence type="ECO:0000256" key="5">
    <source>
        <dbReference type="ARBA" id="ARBA00022692"/>
    </source>
</evidence>
<dbReference type="EMBL" id="QFPO01000007">
    <property type="protein sequence ID" value="PZQ14838.1"/>
    <property type="molecule type" value="Genomic_DNA"/>
</dbReference>
<feature type="transmembrane region" description="Helical" evidence="8">
    <location>
        <begin position="295"/>
        <end position="317"/>
    </location>
</feature>
<keyword evidence="4" id="KW-1003">Cell membrane</keyword>
<evidence type="ECO:0000256" key="7">
    <source>
        <dbReference type="ARBA" id="ARBA00023136"/>
    </source>
</evidence>
<feature type="transmembrane region" description="Helical" evidence="8">
    <location>
        <begin position="51"/>
        <end position="71"/>
    </location>
</feature>
<dbReference type="Pfam" id="PF03547">
    <property type="entry name" value="Mem_trans"/>
    <property type="match status" value="1"/>
</dbReference>
<reference evidence="9 10" key="1">
    <citation type="submission" date="2017-08" db="EMBL/GenBank/DDBJ databases">
        <title>Infants hospitalized years apart are colonized by the same room-sourced microbial strains.</title>
        <authorList>
            <person name="Brooks B."/>
            <person name="Olm M.R."/>
            <person name="Firek B.A."/>
            <person name="Baker R."/>
            <person name="Thomas B.C."/>
            <person name="Morowitz M.J."/>
            <person name="Banfield J.F."/>
        </authorList>
    </citation>
    <scope>NUCLEOTIDE SEQUENCE [LARGE SCALE GENOMIC DNA]</scope>
    <source>
        <strain evidence="9">S2_005_003_R2_42</strain>
    </source>
</reference>